<reference evidence="3 4" key="2">
    <citation type="submission" date="2020-04" db="EMBL/GenBank/DDBJ databases">
        <title>Complete genome sequence of Alteromonas pelagimontana 5.12T.</title>
        <authorList>
            <person name="Sinha R.K."/>
            <person name="Krishnan K.P."/>
            <person name="Kurian J.P."/>
        </authorList>
    </citation>
    <scope>NUCLEOTIDE SEQUENCE [LARGE SCALE GENOMIC DNA]</scope>
    <source>
        <strain evidence="3 4">5.12</strain>
    </source>
</reference>
<keyword evidence="2" id="KW-0418">Kinase</keyword>
<name>A0A6M4M8R2_9ALTE</name>
<dbReference type="InterPro" id="IPR011009">
    <property type="entry name" value="Kinase-like_dom_sf"/>
</dbReference>
<dbReference type="RefSeq" id="WP_075609144.1">
    <property type="nucleotide sequence ID" value="NZ_CP052766.1"/>
</dbReference>
<evidence type="ECO:0000256" key="1">
    <source>
        <dbReference type="ARBA" id="ARBA00009460"/>
    </source>
</evidence>
<dbReference type="PANTHER" id="PTHR12149">
    <property type="entry name" value="FRUCTOSAMINE 3 KINASE-RELATED PROTEIN"/>
    <property type="match status" value="1"/>
</dbReference>
<organism evidence="3 4">
    <name type="scientific">Alteromonas pelagimontana</name>
    <dbReference type="NCBI Taxonomy" id="1858656"/>
    <lineage>
        <taxon>Bacteria</taxon>
        <taxon>Pseudomonadati</taxon>
        <taxon>Pseudomonadota</taxon>
        <taxon>Gammaproteobacteria</taxon>
        <taxon>Alteromonadales</taxon>
        <taxon>Alteromonadaceae</taxon>
        <taxon>Alteromonas/Salinimonas group</taxon>
        <taxon>Alteromonas</taxon>
    </lineage>
</organism>
<dbReference type="Gene3D" id="3.90.1200.10">
    <property type="match status" value="1"/>
</dbReference>
<evidence type="ECO:0000256" key="2">
    <source>
        <dbReference type="PIRNR" id="PIRNR006221"/>
    </source>
</evidence>
<comment type="similarity">
    <text evidence="1 2">Belongs to the fructosamine kinase family.</text>
</comment>
<dbReference type="KEGG" id="apel:CA267_001305"/>
<keyword evidence="2 3" id="KW-0808">Transferase</keyword>
<proteinExistence type="inferred from homology"/>
<protein>
    <submittedName>
        <fullName evidence="3">Phosphotransferase</fullName>
    </submittedName>
</protein>
<dbReference type="Proteomes" id="UP000219285">
    <property type="component" value="Chromosome"/>
</dbReference>
<accession>A0A6M4M8R2</accession>
<dbReference type="AlphaFoldDB" id="A0A6M4M8R2"/>
<dbReference type="EMBL" id="CP052766">
    <property type="protein sequence ID" value="QJR79527.1"/>
    <property type="molecule type" value="Genomic_DNA"/>
</dbReference>
<dbReference type="SUPFAM" id="SSF56112">
    <property type="entry name" value="Protein kinase-like (PK-like)"/>
    <property type="match status" value="1"/>
</dbReference>
<dbReference type="Gene3D" id="3.30.200.20">
    <property type="entry name" value="Phosphorylase Kinase, domain 1"/>
    <property type="match status" value="1"/>
</dbReference>
<dbReference type="PIRSF" id="PIRSF006221">
    <property type="entry name" value="Ketosamine-3-kinase"/>
    <property type="match status" value="1"/>
</dbReference>
<evidence type="ECO:0000313" key="3">
    <source>
        <dbReference type="EMBL" id="QJR79527.1"/>
    </source>
</evidence>
<dbReference type="OrthoDB" id="5291879at2"/>
<reference evidence="4" key="1">
    <citation type="submission" date="2014-12" db="EMBL/GenBank/DDBJ databases">
        <title>Complete genome sequence of a multi-drug resistant Klebsiella pneumoniae.</title>
        <authorList>
            <person name="Hua X."/>
            <person name="Chen Q."/>
            <person name="Li X."/>
            <person name="Feng Y."/>
            <person name="Ruan Z."/>
            <person name="Yu Y."/>
        </authorList>
    </citation>
    <scope>NUCLEOTIDE SEQUENCE [LARGE SCALE GENOMIC DNA]</scope>
    <source>
        <strain evidence="4">5.12</strain>
    </source>
</reference>
<sequence>MWHFICEHISEATSALFVCQHRTRVSGGDTHACYIIRDDHRRFFVKVCPLQTHAKLCFEVEGLEAIGATKTLLTPNIICHGIVENHSHQTEFLVLNHVKFIDGQPEDWRLLGQQVATLHQQPAAGQHGWHQNNVIGRSIQTNRQQQNWAAFFAEQRIGSMLERLARVVPPFTNIDALVTQVVGFLKDHNPPASLLHGDLWHGNVGFCKRGPIVYDPAVYYGDRETDIAMTTLFGRFPSTFYLGYQEQWPLPEDYKERMSLYQLYHLLNHALIFGDHYLSSAKSAIIAFQQHASR</sequence>
<dbReference type="InterPro" id="IPR016477">
    <property type="entry name" value="Fructo-/Ketosamine-3-kinase"/>
</dbReference>
<dbReference type="GO" id="GO:0016301">
    <property type="term" value="F:kinase activity"/>
    <property type="evidence" value="ECO:0007669"/>
    <property type="project" value="UniProtKB-UniRule"/>
</dbReference>
<dbReference type="Pfam" id="PF03881">
    <property type="entry name" value="Fructosamin_kin"/>
    <property type="match status" value="1"/>
</dbReference>
<keyword evidence="4" id="KW-1185">Reference proteome</keyword>
<gene>
    <name evidence="3" type="ORF">CA267_001305</name>
</gene>
<dbReference type="PANTHER" id="PTHR12149:SF8">
    <property type="entry name" value="PROTEIN-RIBULOSAMINE 3-KINASE"/>
    <property type="match status" value="1"/>
</dbReference>
<evidence type="ECO:0000313" key="4">
    <source>
        <dbReference type="Proteomes" id="UP000219285"/>
    </source>
</evidence>